<name>A0AAP0HBW5_9MAGN</name>
<organism evidence="2 3">
    <name type="scientific">Stephania cephalantha</name>
    <dbReference type="NCBI Taxonomy" id="152367"/>
    <lineage>
        <taxon>Eukaryota</taxon>
        <taxon>Viridiplantae</taxon>
        <taxon>Streptophyta</taxon>
        <taxon>Embryophyta</taxon>
        <taxon>Tracheophyta</taxon>
        <taxon>Spermatophyta</taxon>
        <taxon>Magnoliopsida</taxon>
        <taxon>Ranunculales</taxon>
        <taxon>Menispermaceae</taxon>
        <taxon>Menispermoideae</taxon>
        <taxon>Cissampelideae</taxon>
        <taxon>Stephania</taxon>
    </lineage>
</organism>
<feature type="compositionally biased region" description="Basic and acidic residues" evidence="1">
    <location>
        <begin position="99"/>
        <end position="109"/>
    </location>
</feature>
<evidence type="ECO:0000313" key="2">
    <source>
        <dbReference type="EMBL" id="KAK9082573.1"/>
    </source>
</evidence>
<proteinExistence type="predicted"/>
<evidence type="ECO:0000313" key="3">
    <source>
        <dbReference type="Proteomes" id="UP001419268"/>
    </source>
</evidence>
<protein>
    <submittedName>
        <fullName evidence="2">Uncharacterized protein</fullName>
    </submittedName>
</protein>
<accession>A0AAP0HBW5</accession>
<evidence type="ECO:0000256" key="1">
    <source>
        <dbReference type="SAM" id="MobiDB-lite"/>
    </source>
</evidence>
<dbReference type="EMBL" id="JBBNAG010000013">
    <property type="protein sequence ID" value="KAK9082573.1"/>
    <property type="molecule type" value="Genomic_DNA"/>
</dbReference>
<keyword evidence="3" id="KW-1185">Reference proteome</keyword>
<dbReference type="Proteomes" id="UP001419268">
    <property type="component" value="Unassembled WGS sequence"/>
</dbReference>
<sequence>MTSSHLSGRNEMCFIRAPLISLIRDILDLRYSKEKALELGEAFVLLKSDKKSEKETKREKDEREIEERRGRKRRSERGERVAERRRGGDRRGVAASPTSDDRAPVEKRAATRTAGAELTSVRRAAR</sequence>
<comment type="caution">
    <text evidence="2">The sequence shown here is derived from an EMBL/GenBank/DDBJ whole genome shotgun (WGS) entry which is preliminary data.</text>
</comment>
<feature type="compositionally biased region" description="Basic and acidic residues" evidence="1">
    <location>
        <begin position="76"/>
        <end position="92"/>
    </location>
</feature>
<dbReference type="AlphaFoldDB" id="A0AAP0HBW5"/>
<gene>
    <name evidence="2" type="ORF">Scep_029044</name>
</gene>
<feature type="region of interest" description="Disordered" evidence="1">
    <location>
        <begin position="48"/>
        <end position="126"/>
    </location>
</feature>
<reference evidence="2 3" key="1">
    <citation type="submission" date="2024-01" db="EMBL/GenBank/DDBJ databases">
        <title>Genome assemblies of Stephania.</title>
        <authorList>
            <person name="Yang L."/>
        </authorList>
    </citation>
    <scope>NUCLEOTIDE SEQUENCE [LARGE SCALE GENOMIC DNA]</scope>
    <source>
        <strain evidence="2">JXDWG</strain>
        <tissue evidence="2">Leaf</tissue>
    </source>
</reference>
<feature type="compositionally biased region" description="Basic and acidic residues" evidence="1">
    <location>
        <begin position="48"/>
        <end position="69"/>
    </location>
</feature>